<reference evidence="6 8" key="1">
    <citation type="submission" date="2018-06" db="EMBL/GenBank/DDBJ databases">
        <authorList>
            <consortium name="Pathogen Informatics"/>
            <person name="Doyle S."/>
        </authorList>
    </citation>
    <scope>NUCLEOTIDE SEQUENCE [LARGE SCALE GENOMIC DNA]</scope>
    <source>
        <strain evidence="6 8">NCTC11159</strain>
    </source>
</reference>
<evidence type="ECO:0000256" key="4">
    <source>
        <dbReference type="PROSITE-ProRule" id="PRU00335"/>
    </source>
</evidence>
<gene>
    <name evidence="6" type="primary">kstR2_1</name>
    <name evidence="7" type="ORF">EV682_1295</name>
    <name evidence="6" type="ORF">NCTC11159_00014</name>
</gene>
<dbReference type="OrthoDB" id="9809994at2"/>
<dbReference type="InterPro" id="IPR050109">
    <property type="entry name" value="HTH-type_TetR-like_transc_reg"/>
</dbReference>
<dbReference type="InterPro" id="IPR011075">
    <property type="entry name" value="TetR_C"/>
</dbReference>
<dbReference type="SUPFAM" id="SSF46689">
    <property type="entry name" value="Homeodomain-like"/>
    <property type="match status" value="1"/>
</dbReference>
<evidence type="ECO:0000313" key="7">
    <source>
        <dbReference type="EMBL" id="TCU80290.1"/>
    </source>
</evidence>
<protein>
    <submittedName>
        <fullName evidence="6">HTH-type transcriptional repressor KstR2</fullName>
    </submittedName>
    <submittedName>
        <fullName evidence="7">TetR family transcriptional regulator</fullName>
    </submittedName>
</protein>
<keyword evidence="3" id="KW-0804">Transcription</keyword>
<evidence type="ECO:0000313" key="6">
    <source>
        <dbReference type="EMBL" id="STQ89003.1"/>
    </source>
</evidence>
<keyword evidence="1" id="KW-0805">Transcription regulation</keyword>
<dbReference type="Pfam" id="PF16859">
    <property type="entry name" value="TetR_C_11"/>
    <property type="match status" value="1"/>
</dbReference>
<accession>A0A377Q227</accession>
<feature type="DNA-binding region" description="H-T-H motif" evidence="4">
    <location>
        <begin position="34"/>
        <end position="53"/>
    </location>
</feature>
<dbReference type="PROSITE" id="PS50977">
    <property type="entry name" value="HTH_TETR_2"/>
    <property type="match status" value="1"/>
</dbReference>
<evidence type="ECO:0000259" key="5">
    <source>
        <dbReference type="PROSITE" id="PS50977"/>
    </source>
</evidence>
<dbReference type="EMBL" id="SMBT01000029">
    <property type="protein sequence ID" value="TCU80290.1"/>
    <property type="molecule type" value="Genomic_DNA"/>
</dbReference>
<sequence length="213" mass="23712">MLCKRWTRRKEARPQEILEAALGLFVSKGFAATKMTDIAKAAGVTSGTPYIYFAGKEEIFEAVMRKILLPQLTIGHELLASFQGSSADLLQAMLKTWWQAMGESQLSAFPKLMIAEGSNFPQIAKIYREEFVTPGNKILRHILERGMASGEFKVADIDYAIEVISSPIIVAMLMKHSLINCLPDTLEPERFLKTTIDLLLNGLLASPKDQAHE</sequence>
<dbReference type="InterPro" id="IPR036271">
    <property type="entry name" value="Tet_transcr_reg_TetR-rel_C_sf"/>
</dbReference>
<dbReference type="InterPro" id="IPR009057">
    <property type="entry name" value="Homeodomain-like_sf"/>
</dbReference>
<evidence type="ECO:0000313" key="8">
    <source>
        <dbReference type="Proteomes" id="UP000255108"/>
    </source>
</evidence>
<dbReference type="PRINTS" id="PR00455">
    <property type="entry name" value="HTHTETR"/>
</dbReference>
<dbReference type="AlphaFoldDB" id="A0A377Q227"/>
<dbReference type="GO" id="GO:0000976">
    <property type="term" value="F:transcription cis-regulatory region binding"/>
    <property type="evidence" value="ECO:0007669"/>
    <property type="project" value="TreeGrafter"/>
</dbReference>
<keyword evidence="2 4" id="KW-0238">DNA-binding</keyword>
<evidence type="ECO:0000313" key="9">
    <source>
        <dbReference type="Proteomes" id="UP000295794"/>
    </source>
</evidence>
<dbReference type="PANTHER" id="PTHR30055:SF234">
    <property type="entry name" value="HTH-TYPE TRANSCRIPTIONAL REGULATOR BETI"/>
    <property type="match status" value="1"/>
</dbReference>
<proteinExistence type="predicted"/>
<feature type="domain" description="HTH tetR-type" evidence="5">
    <location>
        <begin position="11"/>
        <end position="71"/>
    </location>
</feature>
<organism evidence="6 8">
    <name type="scientific">Iodobacter fluviatilis</name>
    <dbReference type="NCBI Taxonomy" id="537"/>
    <lineage>
        <taxon>Bacteria</taxon>
        <taxon>Pseudomonadati</taxon>
        <taxon>Pseudomonadota</taxon>
        <taxon>Betaproteobacteria</taxon>
        <taxon>Neisseriales</taxon>
        <taxon>Chitinibacteraceae</taxon>
        <taxon>Iodobacter</taxon>
    </lineage>
</organism>
<dbReference type="Pfam" id="PF00440">
    <property type="entry name" value="TetR_N"/>
    <property type="match status" value="1"/>
</dbReference>
<dbReference type="EMBL" id="UGHR01000001">
    <property type="protein sequence ID" value="STQ89003.1"/>
    <property type="molecule type" value="Genomic_DNA"/>
</dbReference>
<keyword evidence="9" id="KW-1185">Reference proteome</keyword>
<evidence type="ECO:0000256" key="1">
    <source>
        <dbReference type="ARBA" id="ARBA00023015"/>
    </source>
</evidence>
<dbReference type="RefSeq" id="WP_115225504.1">
    <property type="nucleotide sequence ID" value="NZ_CAWOLO010000029.1"/>
</dbReference>
<dbReference type="GO" id="GO:0003700">
    <property type="term" value="F:DNA-binding transcription factor activity"/>
    <property type="evidence" value="ECO:0007669"/>
    <property type="project" value="TreeGrafter"/>
</dbReference>
<dbReference type="PANTHER" id="PTHR30055">
    <property type="entry name" value="HTH-TYPE TRANSCRIPTIONAL REGULATOR RUTR"/>
    <property type="match status" value="1"/>
</dbReference>
<name>A0A377Q227_9NEIS</name>
<dbReference type="Proteomes" id="UP000255108">
    <property type="component" value="Unassembled WGS sequence"/>
</dbReference>
<dbReference type="Proteomes" id="UP000295794">
    <property type="component" value="Unassembled WGS sequence"/>
</dbReference>
<evidence type="ECO:0000256" key="3">
    <source>
        <dbReference type="ARBA" id="ARBA00023163"/>
    </source>
</evidence>
<evidence type="ECO:0000256" key="2">
    <source>
        <dbReference type="ARBA" id="ARBA00023125"/>
    </source>
</evidence>
<dbReference type="Gene3D" id="1.10.357.10">
    <property type="entry name" value="Tetracycline Repressor, domain 2"/>
    <property type="match status" value="1"/>
</dbReference>
<dbReference type="SUPFAM" id="SSF48498">
    <property type="entry name" value="Tetracyclin repressor-like, C-terminal domain"/>
    <property type="match status" value="1"/>
</dbReference>
<dbReference type="InterPro" id="IPR001647">
    <property type="entry name" value="HTH_TetR"/>
</dbReference>
<dbReference type="Gene3D" id="1.10.10.60">
    <property type="entry name" value="Homeodomain-like"/>
    <property type="match status" value="1"/>
</dbReference>
<reference evidence="7 9" key="2">
    <citation type="submission" date="2019-03" db="EMBL/GenBank/DDBJ databases">
        <title>Genomic Encyclopedia of Type Strains, Phase IV (KMG-IV): sequencing the most valuable type-strain genomes for metagenomic binning, comparative biology and taxonomic classification.</title>
        <authorList>
            <person name="Goeker M."/>
        </authorList>
    </citation>
    <scope>NUCLEOTIDE SEQUENCE [LARGE SCALE GENOMIC DNA]</scope>
    <source>
        <strain evidence="7 9">DSM 3764</strain>
    </source>
</reference>